<feature type="region of interest" description="Disordered" evidence="1">
    <location>
        <begin position="171"/>
        <end position="191"/>
    </location>
</feature>
<organism evidence="2 3">
    <name type="scientific">Orbilia javanica</name>
    <dbReference type="NCBI Taxonomy" id="47235"/>
    <lineage>
        <taxon>Eukaryota</taxon>
        <taxon>Fungi</taxon>
        <taxon>Dikarya</taxon>
        <taxon>Ascomycota</taxon>
        <taxon>Pezizomycotina</taxon>
        <taxon>Orbiliomycetes</taxon>
        <taxon>Orbiliales</taxon>
        <taxon>Orbiliaceae</taxon>
        <taxon>Orbilia</taxon>
    </lineage>
</organism>
<gene>
    <name evidence="2" type="ORF">TWF718_009670</name>
</gene>
<proteinExistence type="predicted"/>
<sequence>MASTDEFRHYWTDEISSEDIEAFKREKHLYANRTSGTKGSSAAVVQRALFRDISLREAADDDEFEELMKGRWADLKTAVRRVSESFFHFYPQEPSGKYFDKLTDGDRIRISNAIFDLPEYKLGGVATKRYTRWLWDNRMKTMRPSRAEEQPHAEKQPDMWDQGGARQQLNTERQGNMHQQSDMWRSEDNDYENYTLPPLRGRHSHAGDYYQVQERASSQESLHYRLRENTYGNYLKVKEY</sequence>
<feature type="compositionally biased region" description="Basic and acidic residues" evidence="1">
    <location>
        <begin position="143"/>
        <end position="158"/>
    </location>
</feature>
<evidence type="ECO:0000313" key="3">
    <source>
        <dbReference type="Proteomes" id="UP001313282"/>
    </source>
</evidence>
<feature type="compositionally biased region" description="Polar residues" evidence="1">
    <location>
        <begin position="171"/>
        <end position="183"/>
    </location>
</feature>
<keyword evidence="3" id="KW-1185">Reference proteome</keyword>
<dbReference type="AlphaFoldDB" id="A0AAN8RBM8"/>
<comment type="caution">
    <text evidence="2">The sequence shown here is derived from an EMBL/GenBank/DDBJ whole genome shotgun (WGS) entry which is preliminary data.</text>
</comment>
<feature type="region of interest" description="Disordered" evidence="1">
    <location>
        <begin position="143"/>
        <end position="162"/>
    </location>
</feature>
<protein>
    <submittedName>
        <fullName evidence="2">Uncharacterized protein</fullName>
    </submittedName>
</protein>
<reference evidence="2 3" key="1">
    <citation type="submission" date="2019-10" db="EMBL/GenBank/DDBJ databases">
        <authorList>
            <person name="Palmer J.M."/>
        </authorList>
    </citation>
    <scope>NUCLEOTIDE SEQUENCE [LARGE SCALE GENOMIC DNA]</scope>
    <source>
        <strain evidence="2 3">TWF718</strain>
    </source>
</reference>
<dbReference type="EMBL" id="JAVHNR010000007">
    <property type="protein sequence ID" value="KAK6336882.1"/>
    <property type="molecule type" value="Genomic_DNA"/>
</dbReference>
<accession>A0AAN8RBM8</accession>
<evidence type="ECO:0000256" key="1">
    <source>
        <dbReference type="SAM" id="MobiDB-lite"/>
    </source>
</evidence>
<name>A0AAN8RBM8_9PEZI</name>
<dbReference type="Proteomes" id="UP001313282">
    <property type="component" value="Unassembled WGS sequence"/>
</dbReference>
<evidence type="ECO:0000313" key="2">
    <source>
        <dbReference type="EMBL" id="KAK6336882.1"/>
    </source>
</evidence>